<comment type="caution">
    <text evidence="3">The sequence shown here is derived from an EMBL/GenBank/DDBJ whole genome shotgun (WGS) entry which is preliminary data.</text>
</comment>
<dbReference type="SMART" id="SM00226">
    <property type="entry name" value="LMWPc"/>
    <property type="match status" value="1"/>
</dbReference>
<dbReference type="PANTHER" id="PTHR43428:SF1">
    <property type="entry name" value="ARSENATE REDUCTASE"/>
    <property type="match status" value="1"/>
</dbReference>
<organism evidence="3 4">
    <name type="scientific">Halorubrum tebenquichense DSM 14210</name>
    <dbReference type="NCBI Taxonomy" id="1227485"/>
    <lineage>
        <taxon>Archaea</taxon>
        <taxon>Methanobacteriati</taxon>
        <taxon>Methanobacteriota</taxon>
        <taxon>Stenosarchaea group</taxon>
        <taxon>Halobacteria</taxon>
        <taxon>Halobacteriales</taxon>
        <taxon>Haloferacaceae</taxon>
        <taxon>Halorubrum</taxon>
    </lineage>
</organism>
<gene>
    <name evidence="3" type="ORF">C472_14542</name>
</gene>
<keyword evidence="1" id="KW-0059">Arsenical resistance</keyword>
<accession>M0DG56</accession>
<dbReference type="EMBL" id="AOJD01000077">
    <property type="protein sequence ID" value="ELZ33139.1"/>
    <property type="molecule type" value="Genomic_DNA"/>
</dbReference>
<protein>
    <submittedName>
        <fullName evidence="3">Protein tyrosine phosphatase</fullName>
    </submittedName>
</protein>
<dbReference type="Gene3D" id="3.40.50.2300">
    <property type="match status" value="1"/>
</dbReference>
<sequence length="147" mass="16283">MAAAFAEHERSERGLEDIVEIHSGGTDPANVVHEEVVEAMAEVGIDISDQTPRYVADLEYLKETQYLITMGCSISTFNPEQYGVESQSWDLANPDGQDMETVREVRDAIETRVETLFDDVERQAKEMRATADSSNGIVGSIRDALSL</sequence>
<dbReference type="GO" id="GO:0046685">
    <property type="term" value="P:response to arsenic-containing substance"/>
    <property type="evidence" value="ECO:0007669"/>
    <property type="project" value="UniProtKB-KW"/>
</dbReference>
<keyword evidence="4" id="KW-1185">Reference proteome</keyword>
<dbReference type="InterPro" id="IPR023485">
    <property type="entry name" value="Ptyr_pPase"/>
</dbReference>
<dbReference type="Pfam" id="PF01451">
    <property type="entry name" value="LMWPc"/>
    <property type="match status" value="1"/>
</dbReference>
<dbReference type="AlphaFoldDB" id="M0DG56"/>
<reference evidence="3 4" key="1">
    <citation type="journal article" date="2014" name="PLoS Genet.">
        <title>Phylogenetically driven sequencing of extremely halophilic archaea reveals strategies for static and dynamic osmo-response.</title>
        <authorList>
            <person name="Becker E.A."/>
            <person name="Seitzer P.M."/>
            <person name="Tritt A."/>
            <person name="Larsen D."/>
            <person name="Krusor M."/>
            <person name="Yao A.I."/>
            <person name="Wu D."/>
            <person name="Madern D."/>
            <person name="Eisen J.A."/>
            <person name="Darling A.E."/>
            <person name="Facciotti M.T."/>
        </authorList>
    </citation>
    <scope>NUCLEOTIDE SEQUENCE [LARGE SCALE GENOMIC DNA]</scope>
    <source>
        <strain evidence="3 4">DSM 14210</strain>
    </source>
</reference>
<dbReference type="SUPFAM" id="SSF52788">
    <property type="entry name" value="Phosphotyrosine protein phosphatases I"/>
    <property type="match status" value="1"/>
</dbReference>
<dbReference type="PATRIC" id="fig|1227485.3.peg.2858"/>
<dbReference type="InterPro" id="IPR036196">
    <property type="entry name" value="Ptyr_pPase_sf"/>
</dbReference>
<name>M0DG56_9EURY</name>
<evidence type="ECO:0000259" key="2">
    <source>
        <dbReference type="SMART" id="SM00226"/>
    </source>
</evidence>
<dbReference type="Proteomes" id="UP000011523">
    <property type="component" value="Unassembled WGS sequence"/>
</dbReference>
<feature type="domain" description="Phosphotyrosine protein phosphatase I" evidence="2">
    <location>
        <begin position="1"/>
        <end position="119"/>
    </location>
</feature>
<proteinExistence type="predicted"/>
<evidence type="ECO:0000313" key="4">
    <source>
        <dbReference type="Proteomes" id="UP000011523"/>
    </source>
</evidence>
<evidence type="ECO:0000256" key="1">
    <source>
        <dbReference type="ARBA" id="ARBA00022849"/>
    </source>
</evidence>
<evidence type="ECO:0000313" key="3">
    <source>
        <dbReference type="EMBL" id="ELZ33139.1"/>
    </source>
</evidence>
<dbReference type="PANTHER" id="PTHR43428">
    <property type="entry name" value="ARSENATE REDUCTASE"/>
    <property type="match status" value="1"/>
</dbReference>